<accession>A0ACC1DI82</accession>
<sequence>MQRNNTRRGRRAGPAHTRPRPTSGRRLARRINNETPPKTTAVPPRRAPPPGPPLAPLWPPDQFASRRTAETPETSLALTVDSLVTERTSDPSLLII</sequence>
<protein>
    <submittedName>
        <fullName evidence="1">Uncharacterized protein</fullName>
    </submittedName>
</protein>
<comment type="caution">
    <text evidence="1">The sequence shown here is derived from an EMBL/GenBank/DDBJ whole genome shotgun (WGS) entry which is preliminary data.</text>
</comment>
<proteinExistence type="predicted"/>
<organism evidence="1 2">
    <name type="scientific">Dendrolimus kikuchii</name>
    <dbReference type="NCBI Taxonomy" id="765133"/>
    <lineage>
        <taxon>Eukaryota</taxon>
        <taxon>Metazoa</taxon>
        <taxon>Ecdysozoa</taxon>
        <taxon>Arthropoda</taxon>
        <taxon>Hexapoda</taxon>
        <taxon>Insecta</taxon>
        <taxon>Pterygota</taxon>
        <taxon>Neoptera</taxon>
        <taxon>Endopterygota</taxon>
        <taxon>Lepidoptera</taxon>
        <taxon>Glossata</taxon>
        <taxon>Ditrysia</taxon>
        <taxon>Bombycoidea</taxon>
        <taxon>Lasiocampidae</taxon>
        <taxon>Dendrolimus</taxon>
    </lineage>
</organism>
<dbReference type="EMBL" id="CM034387">
    <property type="protein sequence ID" value="KAJ0183596.1"/>
    <property type="molecule type" value="Genomic_DNA"/>
</dbReference>
<reference evidence="1 2" key="1">
    <citation type="journal article" date="2021" name="Front. Genet.">
        <title>Chromosome-Level Genome Assembly Reveals Significant Gene Expansion in the Toll and IMD Signaling Pathways of Dendrolimus kikuchii.</title>
        <authorList>
            <person name="Zhou J."/>
            <person name="Wu P."/>
            <person name="Xiong Z."/>
            <person name="Liu N."/>
            <person name="Zhao N."/>
            <person name="Ji M."/>
            <person name="Qiu Y."/>
            <person name="Yang B."/>
        </authorList>
    </citation>
    <scope>NUCLEOTIDE SEQUENCE [LARGE SCALE GENOMIC DNA]</scope>
    <source>
        <strain evidence="1">Ann1</strain>
    </source>
</reference>
<gene>
    <name evidence="1" type="ORF">K1T71_000019</name>
</gene>
<keyword evidence="2" id="KW-1185">Reference proteome</keyword>
<evidence type="ECO:0000313" key="2">
    <source>
        <dbReference type="Proteomes" id="UP000824533"/>
    </source>
</evidence>
<name>A0ACC1DI82_9NEOP</name>
<dbReference type="Proteomes" id="UP000824533">
    <property type="component" value="Linkage Group LG01"/>
</dbReference>
<evidence type="ECO:0000313" key="1">
    <source>
        <dbReference type="EMBL" id="KAJ0183596.1"/>
    </source>
</evidence>